<organism evidence="2">
    <name type="scientific">Aralia elata</name>
    <name type="common">Japanese angelica tree</name>
    <dbReference type="NCBI Taxonomy" id="82095"/>
    <lineage>
        <taxon>Eukaryota</taxon>
        <taxon>Viridiplantae</taxon>
        <taxon>Streptophyta</taxon>
        <taxon>Embryophyta</taxon>
        <taxon>Tracheophyta</taxon>
        <taxon>Spermatophyta</taxon>
        <taxon>Magnoliopsida</taxon>
        <taxon>eudicotyledons</taxon>
        <taxon>Gunneridae</taxon>
        <taxon>Pentapetalae</taxon>
        <taxon>asterids</taxon>
        <taxon>campanulids</taxon>
        <taxon>Apiales</taxon>
        <taxon>Araliaceae</taxon>
        <taxon>Aralia</taxon>
    </lineage>
</organism>
<evidence type="ECO:0000313" key="2">
    <source>
        <dbReference type="EMBL" id="AFO67247.1"/>
    </source>
</evidence>
<name>I7C5W3_ARAEL</name>
<evidence type="ECO:0000256" key="1">
    <source>
        <dbReference type="ARBA" id="ARBA00009995"/>
    </source>
</evidence>
<reference evidence="2" key="1">
    <citation type="submission" date="2012-05" db="EMBL/GenBank/DDBJ databases">
        <title>A profile of expressed sequence tags in newly developing leaves of Aralia elata Seem.</title>
        <authorList>
            <person name="Boo K.H."/>
            <person name="Lee D."/>
            <person name="Jin S.B."/>
            <person name="Kim S.C."/>
            <person name="Kim J.H."/>
            <person name="Cho S.K."/>
            <person name="Lee D.S."/>
            <person name="Riu K.Z."/>
        </authorList>
    </citation>
    <scope>NUCLEOTIDE SEQUENCE</scope>
</reference>
<sequence length="164" mass="18224">ARGPLSELARLFAARGEHVTIITTPANAALINKTTSSGHPIPIHVIPFPAKEVGLPEGFENQYSATDNETATKLHNGINLMQPAIEHVIITRRPDCIVSDTFYPWTAELARRLSIPRLAFEGYCIFAKAMYEAIRNPNSPHLKVKSDYDPFVIPDLPHPITMTR</sequence>
<dbReference type="AlphaFoldDB" id="I7C5W3"/>
<dbReference type="GO" id="GO:0035251">
    <property type="term" value="F:UDP-glucosyltransferase activity"/>
    <property type="evidence" value="ECO:0007669"/>
    <property type="project" value="TreeGrafter"/>
</dbReference>
<accession>I7C5W3</accession>
<feature type="non-terminal residue" evidence="2">
    <location>
        <position position="164"/>
    </location>
</feature>
<dbReference type="PANTHER" id="PTHR48047">
    <property type="entry name" value="GLYCOSYLTRANSFERASE"/>
    <property type="match status" value="1"/>
</dbReference>
<feature type="non-terminal residue" evidence="2">
    <location>
        <position position="1"/>
    </location>
</feature>
<protein>
    <submittedName>
        <fullName evidence="2">Putative UDP-glucosyltransferase</fullName>
    </submittedName>
</protein>
<proteinExistence type="evidence at transcript level"/>
<dbReference type="PANTHER" id="PTHR48047:SF150">
    <property type="entry name" value="SOLANIDINE UDP-GLUCOSE GLUCOSYLTRANSFERASE 1"/>
    <property type="match status" value="1"/>
</dbReference>
<dbReference type="SUPFAM" id="SSF53756">
    <property type="entry name" value="UDP-Glycosyltransferase/glycogen phosphorylase"/>
    <property type="match status" value="1"/>
</dbReference>
<keyword evidence="2" id="KW-0808">Transferase</keyword>
<comment type="similarity">
    <text evidence="1">Belongs to the UDP-glycosyltransferase family.</text>
</comment>
<dbReference type="EMBL" id="JX067890">
    <property type="protein sequence ID" value="AFO67247.1"/>
    <property type="molecule type" value="mRNA"/>
</dbReference>
<dbReference type="Gene3D" id="3.40.50.2000">
    <property type="entry name" value="Glycogen Phosphorylase B"/>
    <property type="match status" value="1"/>
</dbReference>